<protein>
    <submittedName>
        <fullName evidence="8">Floral homeotic protein APETALA 3</fullName>
    </submittedName>
</protein>
<dbReference type="EMBL" id="KE345449">
    <property type="protein sequence ID" value="EXC04210.1"/>
    <property type="molecule type" value="Genomic_DNA"/>
</dbReference>
<dbReference type="GO" id="GO:0046983">
    <property type="term" value="F:protein dimerization activity"/>
    <property type="evidence" value="ECO:0007669"/>
    <property type="project" value="InterPro"/>
</dbReference>
<accession>W9S1N7</accession>
<feature type="domain" description="K-box" evidence="7">
    <location>
        <begin position="41"/>
        <end position="126"/>
    </location>
</feature>
<dbReference type="GO" id="GO:0005634">
    <property type="term" value="C:nucleus"/>
    <property type="evidence" value="ECO:0007669"/>
    <property type="project" value="UniProtKB-SubCell"/>
</dbReference>
<keyword evidence="4" id="KW-0804">Transcription</keyword>
<organism evidence="8 9">
    <name type="scientific">Morus notabilis</name>
    <dbReference type="NCBI Taxonomy" id="981085"/>
    <lineage>
        <taxon>Eukaryota</taxon>
        <taxon>Viridiplantae</taxon>
        <taxon>Streptophyta</taxon>
        <taxon>Embryophyta</taxon>
        <taxon>Tracheophyta</taxon>
        <taxon>Spermatophyta</taxon>
        <taxon>Magnoliopsida</taxon>
        <taxon>eudicotyledons</taxon>
        <taxon>Gunneridae</taxon>
        <taxon>Pentapetalae</taxon>
        <taxon>rosids</taxon>
        <taxon>fabids</taxon>
        <taxon>Rosales</taxon>
        <taxon>Moraceae</taxon>
        <taxon>Moreae</taxon>
        <taxon>Morus</taxon>
    </lineage>
</organism>
<evidence type="ECO:0000256" key="3">
    <source>
        <dbReference type="ARBA" id="ARBA00023125"/>
    </source>
</evidence>
<dbReference type="Gene3D" id="3.40.1810.10">
    <property type="entry name" value="Transcription factor, MADS-box"/>
    <property type="match status" value="1"/>
</dbReference>
<dbReference type="InterPro" id="IPR002487">
    <property type="entry name" value="TF_Kbox"/>
</dbReference>
<dbReference type="InterPro" id="IPR002100">
    <property type="entry name" value="TF_MADSbox"/>
</dbReference>
<keyword evidence="5" id="KW-0539">Nucleus</keyword>
<name>W9S1N7_9ROSA</name>
<evidence type="ECO:0000256" key="2">
    <source>
        <dbReference type="ARBA" id="ARBA00023015"/>
    </source>
</evidence>
<keyword evidence="3" id="KW-0238">DNA-binding</keyword>
<dbReference type="InterPro" id="IPR050142">
    <property type="entry name" value="MADS-box/MEF2_TF"/>
</dbReference>
<dbReference type="InterPro" id="IPR036879">
    <property type="entry name" value="TF_MADSbox_sf"/>
</dbReference>
<dbReference type="GO" id="GO:0003677">
    <property type="term" value="F:DNA binding"/>
    <property type="evidence" value="ECO:0007669"/>
    <property type="project" value="UniProtKB-KW"/>
</dbReference>
<evidence type="ECO:0000313" key="8">
    <source>
        <dbReference type="EMBL" id="EXC04210.1"/>
    </source>
</evidence>
<dbReference type="AlphaFoldDB" id="W9S1N7"/>
<dbReference type="Pfam" id="PF00319">
    <property type="entry name" value="SRF-TF"/>
    <property type="match status" value="1"/>
</dbReference>
<dbReference type="PRINTS" id="PR00404">
    <property type="entry name" value="MADSDOMAIN"/>
</dbReference>
<reference evidence="9" key="1">
    <citation type="submission" date="2013-01" db="EMBL/GenBank/DDBJ databases">
        <title>Draft Genome Sequence of a Mulberry Tree, Morus notabilis C.K. Schneid.</title>
        <authorList>
            <person name="He N."/>
            <person name="Zhao S."/>
        </authorList>
    </citation>
    <scope>NUCLEOTIDE SEQUENCE</scope>
</reference>
<sequence>MARRKIQIKRIENITNRIITYAKRRNGLFKMAQELTVLYNAKRMEERLKELKVTNRSLQKQISHRKGESLSNLSFDELLALDREMEDALEALRTRKLRFLEQTSEDLRSGFNGALDDPHYGVVDNGGVYDYGIPRAFASGLHRNQLALDTETKSLLTTCSDYISEFSVNQSNLDDQTESAAHTSS</sequence>
<evidence type="ECO:0000256" key="5">
    <source>
        <dbReference type="ARBA" id="ARBA00023242"/>
    </source>
</evidence>
<dbReference type="PROSITE" id="PS50066">
    <property type="entry name" value="MADS_BOX_2"/>
    <property type="match status" value="1"/>
</dbReference>
<proteinExistence type="predicted"/>
<dbReference type="PROSITE" id="PS51297">
    <property type="entry name" value="K_BOX"/>
    <property type="match status" value="1"/>
</dbReference>
<evidence type="ECO:0000259" key="7">
    <source>
        <dbReference type="PROSITE" id="PS51297"/>
    </source>
</evidence>
<comment type="subcellular location">
    <subcellularLocation>
        <location evidence="1">Nucleus</location>
    </subcellularLocation>
</comment>
<evidence type="ECO:0000256" key="1">
    <source>
        <dbReference type="ARBA" id="ARBA00004123"/>
    </source>
</evidence>
<dbReference type="eggNOG" id="KOG0014">
    <property type="taxonomic scope" value="Eukaryota"/>
</dbReference>
<evidence type="ECO:0000313" key="9">
    <source>
        <dbReference type="Proteomes" id="UP000030645"/>
    </source>
</evidence>
<gene>
    <name evidence="8" type="ORF">L484_019418</name>
</gene>
<feature type="domain" description="MADS-box" evidence="6">
    <location>
        <begin position="1"/>
        <end position="42"/>
    </location>
</feature>
<dbReference type="Proteomes" id="UP000030645">
    <property type="component" value="Unassembled WGS sequence"/>
</dbReference>
<dbReference type="SUPFAM" id="SSF55455">
    <property type="entry name" value="SRF-like"/>
    <property type="match status" value="1"/>
</dbReference>
<dbReference type="SMART" id="SM00432">
    <property type="entry name" value="MADS"/>
    <property type="match status" value="1"/>
</dbReference>
<dbReference type="GO" id="GO:0003700">
    <property type="term" value="F:DNA-binding transcription factor activity"/>
    <property type="evidence" value="ECO:0007669"/>
    <property type="project" value="InterPro"/>
</dbReference>
<dbReference type="PANTHER" id="PTHR48019">
    <property type="entry name" value="SERUM RESPONSE FACTOR HOMOLOG"/>
    <property type="match status" value="1"/>
</dbReference>
<evidence type="ECO:0000256" key="4">
    <source>
        <dbReference type="ARBA" id="ARBA00023163"/>
    </source>
</evidence>
<keyword evidence="2" id="KW-0805">Transcription regulation</keyword>
<keyword evidence="9" id="KW-1185">Reference proteome</keyword>
<evidence type="ECO:0000259" key="6">
    <source>
        <dbReference type="PROSITE" id="PS50066"/>
    </source>
</evidence>